<dbReference type="EMBL" id="BAAALS010000005">
    <property type="protein sequence ID" value="GAA1744734.1"/>
    <property type="molecule type" value="Genomic_DNA"/>
</dbReference>
<dbReference type="SUPFAM" id="SSF142906">
    <property type="entry name" value="YjbR-like"/>
    <property type="match status" value="1"/>
</dbReference>
<protein>
    <submittedName>
        <fullName evidence="1">MmcQ/YjbR family DNA-binding protein</fullName>
    </submittedName>
</protein>
<comment type="caution">
    <text evidence="1">The sequence shown here is derived from an EMBL/GenBank/DDBJ whole genome shotgun (WGS) entry which is preliminary data.</text>
</comment>
<gene>
    <name evidence="1" type="ORF">GCM10009681_14600</name>
</gene>
<keyword evidence="1" id="KW-0238">DNA-binding</keyword>
<dbReference type="InterPro" id="IPR058532">
    <property type="entry name" value="YjbR/MT2646/Rv2570-like"/>
</dbReference>
<proteinExistence type="predicted"/>
<keyword evidence="2" id="KW-1185">Reference proteome</keyword>
<reference evidence="1 2" key="1">
    <citation type="journal article" date="2019" name="Int. J. Syst. Evol. Microbiol.">
        <title>The Global Catalogue of Microorganisms (GCM) 10K type strain sequencing project: providing services to taxonomists for standard genome sequencing and annotation.</title>
        <authorList>
            <consortium name="The Broad Institute Genomics Platform"/>
            <consortium name="The Broad Institute Genome Sequencing Center for Infectious Disease"/>
            <person name="Wu L."/>
            <person name="Ma J."/>
        </authorList>
    </citation>
    <scope>NUCLEOTIDE SEQUENCE [LARGE SCALE GENOMIC DNA]</scope>
    <source>
        <strain evidence="1 2">JCM 13249</strain>
    </source>
</reference>
<dbReference type="RefSeq" id="WP_344078232.1">
    <property type="nucleotide sequence ID" value="NZ_BAAALS010000005.1"/>
</dbReference>
<sequence>MAVTLAKVRAMCLALPEVTEELTWEVEATWRIRGKIFVMGSEGSPTISVKTSREEQEELLATDPRTYTAAAYVGRFGWTSIRLAGVQADELRELIIEAWRRTAPKKLVKAYDAGG</sequence>
<evidence type="ECO:0000313" key="1">
    <source>
        <dbReference type="EMBL" id="GAA1744734.1"/>
    </source>
</evidence>
<dbReference type="Pfam" id="PF04237">
    <property type="entry name" value="YjbR"/>
    <property type="match status" value="1"/>
</dbReference>
<dbReference type="GO" id="GO:0003677">
    <property type="term" value="F:DNA binding"/>
    <property type="evidence" value="ECO:0007669"/>
    <property type="project" value="UniProtKB-KW"/>
</dbReference>
<accession>A0ABN2JZH5</accession>
<organism evidence="1 2">
    <name type="scientific">Luedemannella helvata</name>
    <dbReference type="NCBI Taxonomy" id="349315"/>
    <lineage>
        <taxon>Bacteria</taxon>
        <taxon>Bacillati</taxon>
        <taxon>Actinomycetota</taxon>
        <taxon>Actinomycetes</taxon>
        <taxon>Micromonosporales</taxon>
        <taxon>Micromonosporaceae</taxon>
        <taxon>Luedemannella</taxon>
    </lineage>
</organism>
<dbReference type="Proteomes" id="UP001500655">
    <property type="component" value="Unassembled WGS sequence"/>
</dbReference>
<dbReference type="Gene3D" id="3.90.1150.30">
    <property type="match status" value="1"/>
</dbReference>
<name>A0ABN2JZH5_9ACTN</name>
<dbReference type="InterPro" id="IPR038056">
    <property type="entry name" value="YjbR-like_sf"/>
</dbReference>
<evidence type="ECO:0000313" key="2">
    <source>
        <dbReference type="Proteomes" id="UP001500655"/>
    </source>
</evidence>